<proteinExistence type="predicted"/>
<comment type="caution">
    <text evidence="2">The sequence shown here is derived from an EMBL/GenBank/DDBJ whole genome shotgun (WGS) entry which is preliminary data.</text>
</comment>
<gene>
    <name evidence="2" type="ORF">GCM10008927_26960</name>
</gene>
<feature type="transmembrane region" description="Helical" evidence="1">
    <location>
        <begin position="366"/>
        <end position="385"/>
    </location>
</feature>
<keyword evidence="1" id="KW-0812">Transmembrane</keyword>
<name>A0ABQ3D9L9_9RHOB</name>
<dbReference type="InterPro" id="IPR021830">
    <property type="entry name" value="DUF3422"/>
</dbReference>
<sequence>MSMVKNHALRYGLANELHARPFPQVDAPSVVGYVAFMDDGDHHKFLSELLQRFGATAIPRDATHHFCELGGAILKWEKHTEFVTYTLIKSIAGKVGFDIAGYELFPNDWLANVQSTVITSVSVVVHPSDATINVEKTAQQFFADNLVSESLSVSYVVDKTAVVASDFRIDTADNIRFVIYPIGQVGRNRLGRILQRLLEIETYKSMSMLTLPIARQVFAQLEDLDAELSNAVDGLSDEQGSSQEALEKLLSISARIEELISKHAFRFSAARAYSTLVNQRISVLREERFLGRQTFSEFMMRRFDPAMRTCEAASERLKDISLRSARASDLLSTRVSVRQTSQNQRVLARMDERADIQLRLQETVEGLSIVAISYYAVSLMSYLLSPIGSNLLGWEKHTITAMLVLPVIIVVAIAVRRIRNRLMVVSK</sequence>
<evidence type="ECO:0000313" key="3">
    <source>
        <dbReference type="Proteomes" id="UP000634455"/>
    </source>
</evidence>
<evidence type="ECO:0008006" key="4">
    <source>
        <dbReference type="Google" id="ProtNLM"/>
    </source>
</evidence>
<dbReference type="RefSeq" id="WP_189641265.1">
    <property type="nucleotide sequence ID" value="NZ_BMZF01000009.1"/>
</dbReference>
<dbReference type="Pfam" id="PF11902">
    <property type="entry name" value="DUF3422"/>
    <property type="match status" value="1"/>
</dbReference>
<protein>
    <recommendedName>
        <fullName evidence="4">DUF3422 domain-containing protein</fullName>
    </recommendedName>
</protein>
<keyword evidence="1" id="KW-1133">Transmembrane helix</keyword>
<keyword evidence="3" id="KW-1185">Reference proteome</keyword>
<organism evidence="2 3">
    <name type="scientific">Paramylibacter ulvae</name>
    <dbReference type="NCBI Taxonomy" id="1651968"/>
    <lineage>
        <taxon>Bacteria</taxon>
        <taxon>Pseudomonadati</taxon>
        <taxon>Pseudomonadota</taxon>
        <taxon>Alphaproteobacteria</taxon>
        <taxon>Rhodobacterales</taxon>
        <taxon>Paracoccaceae</taxon>
        <taxon>Paramylibacter</taxon>
    </lineage>
</organism>
<feature type="transmembrane region" description="Helical" evidence="1">
    <location>
        <begin position="397"/>
        <end position="415"/>
    </location>
</feature>
<reference evidence="3" key="1">
    <citation type="journal article" date="2019" name="Int. J. Syst. Evol. Microbiol.">
        <title>The Global Catalogue of Microorganisms (GCM) 10K type strain sequencing project: providing services to taxonomists for standard genome sequencing and annotation.</title>
        <authorList>
            <consortium name="The Broad Institute Genomics Platform"/>
            <consortium name="The Broad Institute Genome Sequencing Center for Infectious Disease"/>
            <person name="Wu L."/>
            <person name="Ma J."/>
        </authorList>
    </citation>
    <scope>NUCLEOTIDE SEQUENCE [LARGE SCALE GENOMIC DNA]</scope>
    <source>
        <strain evidence="3">KCTC 32465</strain>
    </source>
</reference>
<dbReference type="EMBL" id="BMZF01000009">
    <property type="protein sequence ID" value="GHA59924.1"/>
    <property type="molecule type" value="Genomic_DNA"/>
</dbReference>
<evidence type="ECO:0000256" key="1">
    <source>
        <dbReference type="SAM" id="Phobius"/>
    </source>
</evidence>
<dbReference type="Proteomes" id="UP000634455">
    <property type="component" value="Unassembled WGS sequence"/>
</dbReference>
<accession>A0ABQ3D9L9</accession>
<evidence type="ECO:0000313" key="2">
    <source>
        <dbReference type="EMBL" id="GHA59924.1"/>
    </source>
</evidence>
<keyword evidence="1" id="KW-0472">Membrane</keyword>